<dbReference type="KEGG" id="msv:Mesil_1896"/>
<evidence type="ECO:0000313" key="2">
    <source>
        <dbReference type="Proteomes" id="UP000001916"/>
    </source>
</evidence>
<name>D7BGF5_ALLS1</name>
<dbReference type="EMBL" id="CP002042">
    <property type="protein sequence ID" value="ADH63771.1"/>
    <property type="molecule type" value="Genomic_DNA"/>
</dbReference>
<dbReference type="HOGENOM" id="CLU_2058591_0_0_0"/>
<gene>
    <name evidence="1" type="ordered locus">Mesil_1896</name>
</gene>
<dbReference type="AlphaFoldDB" id="D7BGF5"/>
<dbReference type="OrthoDB" id="34540at2"/>
<proteinExistence type="predicted"/>
<reference evidence="1 2" key="1">
    <citation type="journal article" date="2010" name="Stand. Genomic Sci.">
        <title>Complete genome sequence of Meiothermus silvanus type strain (VI-R2).</title>
        <authorList>
            <person name="Sikorski J."/>
            <person name="Tindall B.J."/>
            <person name="Lowry S."/>
            <person name="Lucas S."/>
            <person name="Nolan M."/>
            <person name="Copeland A."/>
            <person name="Glavina Del Rio T."/>
            <person name="Tice H."/>
            <person name="Cheng J.F."/>
            <person name="Han C."/>
            <person name="Pitluck S."/>
            <person name="Liolios K."/>
            <person name="Ivanova N."/>
            <person name="Mavromatis K."/>
            <person name="Mikhailova N."/>
            <person name="Pati A."/>
            <person name="Goodwin L."/>
            <person name="Chen A."/>
            <person name="Palaniappan K."/>
            <person name="Land M."/>
            <person name="Hauser L."/>
            <person name="Chang Y.J."/>
            <person name="Jeffries C.D."/>
            <person name="Rohde M."/>
            <person name="Goker M."/>
            <person name="Woyke T."/>
            <person name="Bristow J."/>
            <person name="Eisen J.A."/>
            <person name="Markowitz V."/>
            <person name="Hugenholtz P."/>
            <person name="Kyrpides N.C."/>
            <person name="Klenk H.P."/>
            <person name="Lapidus A."/>
        </authorList>
    </citation>
    <scope>NUCLEOTIDE SEQUENCE [LARGE SCALE GENOMIC DNA]</scope>
    <source>
        <strain evidence="2">ATCC 700542 / DSM 9946 / VI-R2</strain>
    </source>
</reference>
<protein>
    <submittedName>
        <fullName evidence="1">Uncharacterized protein</fullName>
    </submittedName>
</protein>
<dbReference type="RefSeq" id="WP_013158327.1">
    <property type="nucleotide sequence ID" value="NC_014212.1"/>
</dbReference>
<evidence type="ECO:0000313" key="1">
    <source>
        <dbReference type="EMBL" id="ADH63771.1"/>
    </source>
</evidence>
<sequence length="119" mass="13318">MARRPSGRNKTQLPKVLEIAGQPIPVVKDAATEIYVAENGEWPKWPLTTLLVDFPWMEEGANFDLLNLIPGHGMGARVEARVIEIKVVVEVHKGKYGQVRRKVLVEADRDASFFALGIR</sequence>
<organism evidence="1 2">
    <name type="scientific">Allomeiothermus silvanus (strain ATCC 700542 / DSM 9946 / NBRC 106475 / NCIMB 13440 / VI-R2)</name>
    <name type="common">Thermus silvanus</name>
    <dbReference type="NCBI Taxonomy" id="526227"/>
    <lineage>
        <taxon>Bacteria</taxon>
        <taxon>Thermotogati</taxon>
        <taxon>Deinococcota</taxon>
        <taxon>Deinococci</taxon>
        <taxon>Thermales</taxon>
        <taxon>Thermaceae</taxon>
        <taxon>Allomeiothermus</taxon>
    </lineage>
</organism>
<dbReference type="eggNOG" id="ENOG502ZD1W">
    <property type="taxonomic scope" value="Bacteria"/>
</dbReference>
<dbReference type="Proteomes" id="UP000001916">
    <property type="component" value="Chromosome"/>
</dbReference>
<accession>D7BGF5</accession>
<keyword evidence="2" id="KW-1185">Reference proteome</keyword>
<dbReference type="STRING" id="526227.Mesil_1896"/>